<comment type="caution">
    <text evidence="2">The sequence shown here is derived from an EMBL/GenBank/DDBJ whole genome shotgun (WGS) entry which is preliminary data.</text>
</comment>
<evidence type="ECO:0000313" key="2">
    <source>
        <dbReference type="EMBL" id="KAF7291141.1"/>
    </source>
</evidence>
<dbReference type="RefSeq" id="XP_037214263.1">
    <property type="nucleotide sequence ID" value="XM_037369057.1"/>
</dbReference>
<sequence length="390" mass="42028">MYSFTMWSLLTISRKSRFMLRSASLTRLFLDMTPVSLLCNLLPWIVPFLAPCLVLSPSELNPSILSRIMSTALLSIATSQNRSVTTTPSSSAKTLAALEEYCSSSDTDTENNPHNATQTANPPRPSTPSAPEMPALDSSSSLKLAATPALAEVITVAERFQAVAVQDRMRRALRPSASSGFTSTALSQVNHQTNNNTEEDDQKQVSISEEPKCPGDLSSLASQSFEVEEIISSTRPIYEGLSASYWSKSVRFGEDAPSHVQIGLGLLEVPLTETGLGLLSQSPLRSLRAKHVIKALSPRLPSSLSFGSLAQLEEGLFQPTSSLSSSISMTAFKPSRITQVGCGVRSVSVLASSSSVGSLWNLQQRRAEKVHVTMLRKAFGVVERVFSGGM</sequence>
<evidence type="ECO:0000256" key="1">
    <source>
        <dbReference type="SAM" id="MobiDB-lite"/>
    </source>
</evidence>
<feature type="compositionally biased region" description="Polar residues" evidence="1">
    <location>
        <begin position="102"/>
        <end position="121"/>
    </location>
</feature>
<dbReference type="OrthoDB" id="10664943at2759"/>
<dbReference type="Proteomes" id="UP000636479">
    <property type="component" value="Unassembled WGS sequence"/>
</dbReference>
<feature type="region of interest" description="Disordered" evidence="1">
    <location>
        <begin position="102"/>
        <end position="140"/>
    </location>
</feature>
<protein>
    <submittedName>
        <fullName evidence="2">Uncharacterized protein</fullName>
    </submittedName>
</protein>
<name>A0A8H6S1S6_9AGAR</name>
<dbReference type="AlphaFoldDB" id="A0A8H6S1S6"/>
<organism evidence="2 3">
    <name type="scientific">Mycena indigotica</name>
    <dbReference type="NCBI Taxonomy" id="2126181"/>
    <lineage>
        <taxon>Eukaryota</taxon>
        <taxon>Fungi</taxon>
        <taxon>Dikarya</taxon>
        <taxon>Basidiomycota</taxon>
        <taxon>Agaricomycotina</taxon>
        <taxon>Agaricomycetes</taxon>
        <taxon>Agaricomycetidae</taxon>
        <taxon>Agaricales</taxon>
        <taxon>Marasmiineae</taxon>
        <taxon>Mycenaceae</taxon>
        <taxon>Mycena</taxon>
    </lineage>
</organism>
<dbReference type="EMBL" id="JACAZF010000013">
    <property type="protein sequence ID" value="KAF7291141.1"/>
    <property type="molecule type" value="Genomic_DNA"/>
</dbReference>
<proteinExistence type="predicted"/>
<gene>
    <name evidence="2" type="ORF">MIND_01257300</name>
</gene>
<evidence type="ECO:0000313" key="3">
    <source>
        <dbReference type="Proteomes" id="UP000636479"/>
    </source>
</evidence>
<keyword evidence="3" id="KW-1185">Reference proteome</keyword>
<reference evidence="2" key="1">
    <citation type="submission" date="2020-05" db="EMBL/GenBank/DDBJ databases">
        <title>Mycena genomes resolve the evolution of fungal bioluminescence.</title>
        <authorList>
            <person name="Tsai I.J."/>
        </authorList>
    </citation>
    <scope>NUCLEOTIDE SEQUENCE</scope>
    <source>
        <strain evidence="2">171206Taipei</strain>
    </source>
</reference>
<dbReference type="GeneID" id="59351573"/>
<accession>A0A8H6S1S6</accession>
<feature type="region of interest" description="Disordered" evidence="1">
    <location>
        <begin position="190"/>
        <end position="213"/>
    </location>
</feature>